<feature type="region of interest" description="Disordered" evidence="3">
    <location>
        <begin position="297"/>
        <end position="316"/>
    </location>
</feature>
<keyword evidence="1" id="KW-0880">Kelch repeat</keyword>
<feature type="transmembrane region" description="Helical" evidence="4">
    <location>
        <begin position="253"/>
        <end position="275"/>
    </location>
</feature>
<dbReference type="Proteomes" id="UP000605846">
    <property type="component" value="Unassembled WGS sequence"/>
</dbReference>
<organism evidence="5 6">
    <name type="scientific">Apophysomyces ossiformis</name>
    <dbReference type="NCBI Taxonomy" id="679940"/>
    <lineage>
        <taxon>Eukaryota</taxon>
        <taxon>Fungi</taxon>
        <taxon>Fungi incertae sedis</taxon>
        <taxon>Mucoromycota</taxon>
        <taxon>Mucoromycotina</taxon>
        <taxon>Mucoromycetes</taxon>
        <taxon>Mucorales</taxon>
        <taxon>Mucorineae</taxon>
        <taxon>Mucoraceae</taxon>
        <taxon>Apophysomyces</taxon>
    </lineage>
</organism>
<evidence type="ECO:0000256" key="2">
    <source>
        <dbReference type="ARBA" id="ARBA00022737"/>
    </source>
</evidence>
<evidence type="ECO:0008006" key="7">
    <source>
        <dbReference type="Google" id="ProtNLM"/>
    </source>
</evidence>
<feature type="region of interest" description="Disordered" evidence="3">
    <location>
        <begin position="364"/>
        <end position="393"/>
    </location>
</feature>
<sequence>MAVCQFSLANNGWSQLPSRNSPPGRRNFAADSTSGGQTIFWGGSSDFLTGFGNSLTWHTDVAIWDPLNGWYPSVSPFSGTARANASLTQLRDTNGRLTVLGGTVIDNSTEADMVTNFPLANMTDIVLYDPRTPTGQIPPQRKHHSATLHPDGKTIIVFGGEAFNATSSFCLNDVALLDTQTWVWRIPNITGNALYRSNHTAMVIGNQLWLIAGSNQTSKAVDIQILDLDTWQFTYDFKGVGAPFESLGGVKGLVGLIIGLVVALLLAAGALWWWLRKRDNSRKEQFVETDDGVWHTSDDYLPPMRDDDRDPSRTSFSRYTNMSLDQAKYNEPSAQQWDTVPPYMDSRERAPNFLLLPLQTQKPNLAGADTHEVSYAGSHTNATFPPSTPSSGH</sequence>
<dbReference type="EMBL" id="JABAYA010000013">
    <property type="protein sequence ID" value="KAF7730852.1"/>
    <property type="molecule type" value="Genomic_DNA"/>
</dbReference>
<dbReference type="Pfam" id="PF24681">
    <property type="entry name" value="Kelch_KLHDC2_KLHL20_DRC7"/>
    <property type="match status" value="1"/>
</dbReference>
<dbReference type="PANTHER" id="PTHR46093:SF3">
    <property type="entry name" value="ACYL-COA-BINDING DOMAIN-CONTAINING PROTEIN 4"/>
    <property type="match status" value="1"/>
</dbReference>
<dbReference type="SUPFAM" id="SSF117281">
    <property type="entry name" value="Kelch motif"/>
    <property type="match status" value="1"/>
</dbReference>
<proteinExistence type="predicted"/>
<evidence type="ECO:0000256" key="4">
    <source>
        <dbReference type="SAM" id="Phobius"/>
    </source>
</evidence>
<keyword evidence="4" id="KW-0472">Membrane</keyword>
<gene>
    <name evidence="5" type="ORF">EC973_001370</name>
</gene>
<keyword evidence="4" id="KW-0812">Transmembrane</keyword>
<dbReference type="OrthoDB" id="432528at2759"/>
<dbReference type="AlphaFoldDB" id="A0A8H7BRQ4"/>
<evidence type="ECO:0000313" key="6">
    <source>
        <dbReference type="Proteomes" id="UP000605846"/>
    </source>
</evidence>
<evidence type="ECO:0000256" key="3">
    <source>
        <dbReference type="SAM" id="MobiDB-lite"/>
    </source>
</evidence>
<feature type="compositionally biased region" description="Basic and acidic residues" evidence="3">
    <location>
        <begin position="297"/>
        <end position="312"/>
    </location>
</feature>
<protein>
    <recommendedName>
        <fullName evidence="7">Galactose oxidase</fullName>
    </recommendedName>
</protein>
<comment type="caution">
    <text evidence="5">The sequence shown here is derived from an EMBL/GenBank/DDBJ whole genome shotgun (WGS) entry which is preliminary data.</text>
</comment>
<accession>A0A8H7BRQ4</accession>
<dbReference type="PANTHER" id="PTHR46093">
    <property type="entry name" value="ACYL-COA-BINDING DOMAIN-CONTAINING PROTEIN 5"/>
    <property type="match status" value="1"/>
</dbReference>
<evidence type="ECO:0000313" key="5">
    <source>
        <dbReference type="EMBL" id="KAF7730852.1"/>
    </source>
</evidence>
<keyword evidence="4" id="KW-1133">Transmembrane helix</keyword>
<keyword evidence="6" id="KW-1185">Reference proteome</keyword>
<reference evidence="5" key="1">
    <citation type="submission" date="2020-01" db="EMBL/GenBank/DDBJ databases">
        <title>Genome Sequencing of Three Apophysomyces-Like Fungal Strains Confirms a Novel Fungal Genus in the Mucoromycota with divergent Burkholderia-like Endosymbiotic Bacteria.</title>
        <authorList>
            <person name="Stajich J.E."/>
            <person name="Macias A.M."/>
            <person name="Carter-House D."/>
            <person name="Lovett B."/>
            <person name="Kasson L.R."/>
            <person name="Berry K."/>
            <person name="Grigoriev I."/>
            <person name="Chang Y."/>
            <person name="Spatafora J."/>
            <person name="Kasson M.T."/>
        </authorList>
    </citation>
    <scope>NUCLEOTIDE SEQUENCE</scope>
    <source>
        <strain evidence="5">NRRL A-21654</strain>
    </source>
</reference>
<feature type="compositionally biased region" description="Polar residues" evidence="3">
    <location>
        <begin position="377"/>
        <end position="393"/>
    </location>
</feature>
<evidence type="ECO:0000256" key="1">
    <source>
        <dbReference type="ARBA" id="ARBA00022441"/>
    </source>
</evidence>
<dbReference type="Gene3D" id="2.120.10.80">
    <property type="entry name" value="Kelch-type beta propeller"/>
    <property type="match status" value="1"/>
</dbReference>
<dbReference type="InterPro" id="IPR015915">
    <property type="entry name" value="Kelch-typ_b-propeller"/>
</dbReference>
<name>A0A8H7BRQ4_9FUNG</name>
<keyword evidence="2" id="KW-0677">Repeat</keyword>